<comment type="catalytic activity">
    <reaction evidence="1">
        <text>Hydrolysis of terminal, non-reducing alpha-D-galactose residues in alpha-D-galactosides, including galactose oligosaccharides, galactomannans and galactolipids.</text>
        <dbReference type="EC" id="3.2.1.22"/>
    </reaction>
</comment>
<dbReference type="InterPro" id="IPR002252">
    <property type="entry name" value="Glyco_hydro_36"/>
</dbReference>
<protein>
    <recommendedName>
        <fullName evidence="1">Alpha-galactosidase</fullName>
        <ecNumber evidence="1">3.2.1.22</ecNumber>
    </recommendedName>
</protein>
<organism evidence="3 4">
    <name type="scientific">Candidatus Scatosoma pullistercoris</name>
    <dbReference type="NCBI Taxonomy" id="2840934"/>
    <lineage>
        <taxon>Bacteria</taxon>
        <taxon>Bacillati</taxon>
        <taxon>Bacillota</taxon>
        <taxon>Clostridia</taxon>
        <taxon>Candidatus Scatosoma</taxon>
    </lineage>
</organism>
<dbReference type="InterPro" id="IPR013785">
    <property type="entry name" value="Aldolase_TIM"/>
</dbReference>
<comment type="caution">
    <text evidence="3">The sequence shown here is derived from an EMBL/GenBank/DDBJ whole genome shotgun (WGS) entry which is preliminary data.</text>
</comment>
<dbReference type="EC" id="3.2.1.22" evidence="1"/>
<feature type="active site" description="Proton donor" evidence="2">
    <location>
        <position position="529"/>
    </location>
</feature>
<comment type="similarity">
    <text evidence="1">Belongs to the glycosyl hydrolase.</text>
</comment>
<dbReference type="CDD" id="cd14791">
    <property type="entry name" value="GH36"/>
    <property type="match status" value="1"/>
</dbReference>
<proteinExistence type="inferred from homology"/>
<evidence type="ECO:0000256" key="2">
    <source>
        <dbReference type="PIRSR" id="PIRSR005536-1"/>
    </source>
</evidence>
<evidence type="ECO:0000313" key="4">
    <source>
        <dbReference type="Proteomes" id="UP000824081"/>
    </source>
</evidence>
<dbReference type="Gene3D" id="3.20.20.70">
    <property type="entry name" value="Aldolase class I"/>
    <property type="match status" value="1"/>
</dbReference>
<name>A0A9D1MF04_9FIRM</name>
<dbReference type="Pfam" id="PF02065">
    <property type="entry name" value="Melibiase"/>
    <property type="match status" value="1"/>
</dbReference>
<accession>A0A9D1MF04</accession>
<dbReference type="PIRSF" id="PIRSF005536">
    <property type="entry name" value="Agal"/>
    <property type="match status" value="1"/>
</dbReference>
<dbReference type="SUPFAM" id="SSF51445">
    <property type="entry name" value="(Trans)glycosidases"/>
    <property type="match status" value="1"/>
</dbReference>
<keyword evidence="1" id="KW-0326">Glycosidase</keyword>
<keyword evidence="1" id="KW-0378">Hydrolase</keyword>
<dbReference type="PRINTS" id="PR00743">
    <property type="entry name" value="GLHYDRLASE36"/>
</dbReference>
<gene>
    <name evidence="3" type="ORF">IAC57_02780</name>
</gene>
<dbReference type="Proteomes" id="UP000824081">
    <property type="component" value="Unassembled WGS sequence"/>
</dbReference>
<dbReference type="AlphaFoldDB" id="A0A9D1MF04"/>
<evidence type="ECO:0000313" key="3">
    <source>
        <dbReference type="EMBL" id="HIU59006.1"/>
    </source>
</evidence>
<dbReference type="InterPro" id="IPR038417">
    <property type="entry name" value="Alpga-gal_N_sf"/>
</dbReference>
<evidence type="ECO:0000256" key="1">
    <source>
        <dbReference type="PIRNR" id="PIRNR005536"/>
    </source>
</evidence>
<reference evidence="3" key="1">
    <citation type="submission" date="2020-10" db="EMBL/GenBank/DDBJ databases">
        <authorList>
            <person name="Gilroy R."/>
        </authorList>
    </citation>
    <scope>NUCLEOTIDE SEQUENCE</scope>
    <source>
        <strain evidence="3">11687</strain>
    </source>
</reference>
<sequence>MMKIFSFDGVDAVYATEESSGRTSFVIVPGGMADRVSETTMLCGNRTEYGKRPPESMFQVSFSGDSPSRDFSAGMSFRNSETAGRMRVTDQKMRETETEKELVTTLFDEAGQVEAKQHLLQKKGASAIECWNEVTNAGKTSRMLEYLPSFSLSYISPFAAVNDPDKILMHRFRNYWSGEARKESLPVSHFAMEDSWSYFGYRMERFGQVGSMPARGFLPFVALEDLSEGVVWAATIEAPGSWQIEAGHRTCGLHLSGGLADYNFGHWRKELAPGESFSTHRAFLTSVKGSLLDACRALAEYGWSKILPPPGEEELPILYNEYLCTNGNPTMEEIRRQMPFCREAGVKYFVVDDGWFADKQKKRHHLGDWRADKERFPDGLKGFSEYAAANGMKAGIWYEFENVTEGAEVSARKDWMHTLDGNLIRHEDRIFPDFRKKEVTDYLTERVIGEIKESGIGYLKIDYNENIGMGVDGAESPGEGLRQHMENVLRFYRKIREECPDLVMEICSSGGMRHEPLFLSLGSMVSFSDLHFTPEAAVVACDLHYFMLPRQMQVWSYIHPSYSEERAIYAMAQGMLGRLCLSGDLAACPGNIRQIVREGTEFYRGITSVVRDGKTVAIHTEGITSLCNLHSSFSLLRLSEDGNKALFYAFRVRGKETSITSTLPGEYRVTGQYGRGRVSVDGNTVTVYPTETDTFATVVLLEKTNRTEERQ</sequence>
<dbReference type="EMBL" id="DVMZ01000073">
    <property type="protein sequence ID" value="HIU59006.1"/>
    <property type="molecule type" value="Genomic_DNA"/>
</dbReference>
<dbReference type="InterPro" id="IPR017853">
    <property type="entry name" value="GH"/>
</dbReference>
<dbReference type="Gene3D" id="2.70.98.60">
    <property type="entry name" value="alpha-galactosidase from lactobacil brevis"/>
    <property type="match status" value="1"/>
</dbReference>
<reference evidence="3" key="2">
    <citation type="journal article" date="2021" name="PeerJ">
        <title>Extensive microbial diversity within the chicken gut microbiome revealed by metagenomics and culture.</title>
        <authorList>
            <person name="Gilroy R."/>
            <person name="Ravi A."/>
            <person name="Getino M."/>
            <person name="Pursley I."/>
            <person name="Horton D.L."/>
            <person name="Alikhan N.F."/>
            <person name="Baker D."/>
            <person name="Gharbi K."/>
            <person name="Hall N."/>
            <person name="Watson M."/>
            <person name="Adriaenssens E.M."/>
            <person name="Foster-Nyarko E."/>
            <person name="Jarju S."/>
            <person name="Secka A."/>
            <person name="Antonio M."/>
            <person name="Oren A."/>
            <person name="Chaudhuri R.R."/>
            <person name="La Ragione R."/>
            <person name="Hildebrand F."/>
            <person name="Pallen M.J."/>
        </authorList>
    </citation>
    <scope>NUCLEOTIDE SEQUENCE</scope>
    <source>
        <strain evidence="3">11687</strain>
    </source>
</reference>
<feature type="active site" description="Nucleophile" evidence="2">
    <location>
        <position position="462"/>
    </location>
</feature>
<dbReference type="GO" id="GO:0016052">
    <property type="term" value="P:carbohydrate catabolic process"/>
    <property type="evidence" value="ECO:0007669"/>
    <property type="project" value="InterPro"/>
</dbReference>
<dbReference type="GO" id="GO:0004557">
    <property type="term" value="F:alpha-galactosidase activity"/>
    <property type="evidence" value="ECO:0007669"/>
    <property type="project" value="UniProtKB-UniRule"/>
</dbReference>